<proteinExistence type="predicted"/>
<accession>A0A9P0LEK6</accession>
<evidence type="ECO:0000313" key="2">
    <source>
        <dbReference type="Proteomes" id="UP001152888"/>
    </source>
</evidence>
<protein>
    <submittedName>
        <fullName evidence="1">Uncharacterized protein</fullName>
    </submittedName>
</protein>
<dbReference type="EMBL" id="CAKOFQ010007224">
    <property type="protein sequence ID" value="CAH1995345.1"/>
    <property type="molecule type" value="Genomic_DNA"/>
</dbReference>
<sequence length="10" mass="1283">MMCKRCKHVF</sequence>
<comment type="caution">
    <text evidence="1">The sequence shown here is derived from an EMBL/GenBank/DDBJ whole genome shotgun (WGS) entry which is preliminary data.</text>
</comment>
<gene>
    <name evidence="1" type="ORF">ACAOBT_LOCUS22548</name>
</gene>
<reference evidence="1" key="1">
    <citation type="submission" date="2022-03" db="EMBL/GenBank/DDBJ databases">
        <authorList>
            <person name="Sayadi A."/>
        </authorList>
    </citation>
    <scope>NUCLEOTIDE SEQUENCE</scope>
</reference>
<name>A0A9P0LEK6_ACAOB</name>
<dbReference type="Proteomes" id="UP001152888">
    <property type="component" value="Unassembled WGS sequence"/>
</dbReference>
<keyword evidence="2" id="KW-1185">Reference proteome</keyword>
<organism evidence="1 2">
    <name type="scientific">Acanthoscelides obtectus</name>
    <name type="common">Bean weevil</name>
    <name type="synonym">Bruchus obtectus</name>
    <dbReference type="NCBI Taxonomy" id="200917"/>
    <lineage>
        <taxon>Eukaryota</taxon>
        <taxon>Metazoa</taxon>
        <taxon>Ecdysozoa</taxon>
        <taxon>Arthropoda</taxon>
        <taxon>Hexapoda</taxon>
        <taxon>Insecta</taxon>
        <taxon>Pterygota</taxon>
        <taxon>Neoptera</taxon>
        <taxon>Endopterygota</taxon>
        <taxon>Coleoptera</taxon>
        <taxon>Polyphaga</taxon>
        <taxon>Cucujiformia</taxon>
        <taxon>Chrysomeloidea</taxon>
        <taxon>Chrysomelidae</taxon>
        <taxon>Bruchinae</taxon>
        <taxon>Bruchini</taxon>
        <taxon>Acanthoscelides</taxon>
    </lineage>
</organism>
<evidence type="ECO:0000313" key="1">
    <source>
        <dbReference type="EMBL" id="CAH1995345.1"/>
    </source>
</evidence>